<evidence type="ECO:0000256" key="1">
    <source>
        <dbReference type="SAM" id="MobiDB-lite"/>
    </source>
</evidence>
<feature type="region of interest" description="Disordered" evidence="1">
    <location>
        <begin position="330"/>
        <end position="354"/>
    </location>
</feature>
<dbReference type="InterPro" id="IPR011990">
    <property type="entry name" value="TPR-like_helical_dom_sf"/>
</dbReference>
<protein>
    <submittedName>
        <fullName evidence="2">Uncharacterized protein</fullName>
    </submittedName>
</protein>
<gene>
    <name evidence="2" type="ordered locus">ROP_pKNR-01010</name>
</gene>
<dbReference type="Gene3D" id="1.25.40.10">
    <property type="entry name" value="Tetratricopeptide repeat domain"/>
    <property type="match status" value="1"/>
</dbReference>
<dbReference type="KEGG" id="rop:ROP_pKNR-01010"/>
<name>C1BEF3_RHOOB</name>
<sequence>MSARRHVQWPTAQLSSAQLRSAARRGAARRGAAARPSWSSASLSDVIGGEWRRRLFVRLCDTRVTVQSGDADPLPLTGQAALFLRLLLLWDDGLVTADLAAHVLDVRSSHIGTYVGNLRDALGDREAKARLETIAGNSRSIPRQPTTYKVSLTADFPEFRTLTDQALEIAGEMWTDHRDLTDSAVAAAVPLLDKALGMWRGSPATGLDHAGSRNCNPKKLKVADLRDLDGHRERLVDIFDEWKKRHADAVLLRADCTLFSDDGKAASNEVLERVSRLAKIAPPDDRIWYRLLFAADRAGDRKRHEDFWARAEKHFAKDGEEMPPEVEQLKPHRGRQNLDRGKAATQPGTPESRSGIDALVPIVEALGIGAPSAHALGEVSLSPIECTKRAENALDFAGVLAGKWVGTREVHDSFVAMLQKFQRRNPRGRARFLVIDPSSEAYDRLVQIRGGEVSPSSVEVLLRLREKYPCLEVRGTKHLPAFRVLVIDDDIVSVSPYDLENQSAQSSRLGWQAPHMLLDPLAPFPLAPAFRLYFDSEWDAANPLPTRSRTSG</sequence>
<geneLocation type="plasmid" evidence="2 3">
    <name>pKNR</name>
</geneLocation>
<evidence type="ECO:0000313" key="2">
    <source>
        <dbReference type="EMBL" id="BAH56193.1"/>
    </source>
</evidence>
<keyword evidence="2" id="KW-0614">Plasmid</keyword>
<accession>C1BEF3</accession>
<proteinExistence type="predicted"/>
<dbReference type="AlphaFoldDB" id="C1BEF3"/>
<dbReference type="HOGENOM" id="CLU_493375_0_0_11"/>
<dbReference type="PATRIC" id="fig|632772.20.peg.7678"/>
<organism evidence="2 3">
    <name type="scientific">Rhodococcus opacus (strain B4)</name>
    <dbReference type="NCBI Taxonomy" id="632772"/>
    <lineage>
        <taxon>Bacteria</taxon>
        <taxon>Bacillati</taxon>
        <taxon>Actinomycetota</taxon>
        <taxon>Actinomycetes</taxon>
        <taxon>Mycobacteriales</taxon>
        <taxon>Nocardiaceae</taxon>
        <taxon>Rhodococcus</taxon>
    </lineage>
</organism>
<evidence type="ECO:0000313" key="3">
    <source>
        <dbReference type="Proteomes" id="UP000002212"/>
    </source>
</evidence>
<dbReference type="EMBL" id="AP011118">
    <property type="protein sequence ID" value="BAH56193.1"/>
    <property type="molecule type" value="Genomic_DNA"/>
</dbReference>
<dbReference type="Proteomes" id="UP000002212">
    <property type="component" value="Plasmid pKNR"/>
</dbReference>
<reference evidence="2 3" key="1">
    <citation type="submission" date="2009-03" db="EMBL/GenBank/DDBJ databases">
        <title>Comparison of the complete genome sequences of Rhodococcus erythropolis PR4 and Rhodococcus opacus B4.</title>
        <authorList>
            <person name="Takarada H."/>
            <person name="Sekine M."/>
            <person name="Hosoyama A."/>
            <person name="Yamada R."/>
            <person name="Fujisawa T."/>
            <person name="Omata S."/>
            <person name="Shimizu A."/>
            <person name="Tsukatani N."/>
            <person name="Tanikawa S."/>
            <person name="Fujita N."/>
            <person name="Harayama S."/>
        </authorList>
    </citation>
    <scope>NUCLEOTIDE SEQUENCE [LARGE SCALE GENOMIC DNA]</scope>
    <source>
        <strain evidence="2 3">B4</strain>
        <plasmid evidence="2 3">pKNR</plasmid>
    </source>
</reference>